<organism evidence="2 3">
    <name type="scientific">Arsukibacterium ikkense</name>
    <dbReference type="NCBI Taxonomy" id="336831"/>
    <lineage>
        <taxon>Bacteria</taxon>
        <taxon>Pseudomonadati</taxon>
        <taxon>Pseudomonadota</taxon>
        <taxon>Gammaproteobacteria</taxon>
        <taxon>Chromatiales</taxon>
        <taxon>Chromatiaceae</taxon>
        <taxon>Arsukibacterium</taxon>
    </lineage>
</organism>
<evidence type="ECO:0000313" key="2">
    <source>
        <dbReference type="EMBL" id="KKO44132.1"/>
    </source>
</evidence>
<comment type="caution">
    <text evidence="2">The sequence shown here is derived from an EMBL/GenBank/DDBJ whole genome shotgun (WGS) entry which is preliminary data.</text>
</comment>
<feature type="chain" id="PRO_5005644202" evidence="1">
    <location>
        <begin position="19"/>
        <end position="370"/>
    </location>
</feature>
<proteinExistence type="predicted"/>
<dbReference type="Gene3D" id="1.25.40.10">
    <property type="entry name" value="Tetratricopeptide repeat domain"/>
    <property type="match status" value="1"/>
</dbReference>
<dbReference type="Proteomes" id="UP000034228">
    <property type="component" value="Unassembled WGS sequence"/>
</dbReference>
<gene>
    <name evidence="2" type="ORF">WG68_16840</name>
</gene>
<keyword evidence="3" id="KW-1185">Reference proteome</keyword>
<sequence length="370" mass="41441">MNKYLLILVWLLVPPLQADSFRPAADDSLALAAALPLTDRMVELLARLTSEPDKAATLEHATLELSGLYLQGARQPGFDDWFHEAEQWLDTLGNKSAGSINYLLLRADIQQQQHQFQAALQTLQAVLNKDPQHLSASLMAARVYLATAQHQAAQQACARLWQQDLFLFSVCSYEVAGRKGNWSSSYPALEQLYQRQTSIPPAIEIWVRGILAEQAEQLGQMRVAQQWLQPILSQAPTSLWLKWADLSLQLGEAERVFNKLSALQQHLGFADSLLVRLVMAEQQLTAEQHSASQPSFFAELAQRINVRIARGDSDHAADLAYYFLHIKPDAAAALHWAELNYQSAKEPDDLALLKQSKQAFTQSNKLTEAY</sequence>
<dbReference type="AlphaFoldDB" id="A0A0M2V013"/>
<evidence type="ECO:0000256" key="1">
    <source>
        <dbReference type="SAM" id="SignalP"/>
    </source>
</evidence>
<accession>A0A0M2V013</accession>
<dbReference type="RefSeq" id="WP_046558894.1">
    <property type="nucleotide sequence ID" value="NZ_LAHO01000019.1"/>
</dbReference>
<evidence type="ECO:0000313" key="3">
    <source>
        <dbReference type="Proteomes" id="UP000034228"/>
    </source>
</evidence>
<reference evidence="2 3" key="1">
    <citation type="submission" date="2015-03" db="EMBL/GenBank/DDBJ databases">
        <title>Draft genome sequences of two protease-producing strains of Arsukibacterium isolated from two cold and alkaline environments.</title>
        <authorList>
            <person name="Lylloff J.E."/>
            <person name="Skov L.B."/>
            <person name="Jepsen M."/>
            <person name="Hallin P.F."/>
            <person name="Sorensen S.J."/>
            <person name="Stougaard P."/>
            <person name="Glaring M.A."/>
        </authorList>
    </citation>
    <scope>NUCLEOTIDE SEQUENCE [LARGE SCALE GENOMIC DNA]</scope>
    <source>
        <strain evidence="2 3">GCM72</strain>
    </source>
</reference>
<dbReference type="STRING" id="336831.WG68_16840"/>
<dbReference type="InterPro" id="IPR011990">
    <property type="entry name" value="TPR-like_helical_dom_sf"/>
</dbReference>
<dbReference type="EMBL" id="LAHO01000019">
    <property type="protein sequence ID" value="KKO44132.1"/>
    <property type="molecule type" value="Genomic_DNA"/>
</dbReference>
<feature type="signal peptide" evidence="1">
    <location>
        <begin position="1"/>
        <end position="18"/>
    </location>
</feature>
<keyword evidence="1" id="KW-0732">Signal</keyword>
<dbReference type="SUPFAM" id="SSF48452">
    <property type="entry name" value="TPR-like"/>
    <property type="match status" value="2"/>
</dbReference>
<dbReference type="OrthoDB" id="5761728at2"/>
<protein>
    <submittedName>
        <fullName evidence="2">Uncharacterized protein</fullName>
    </submittedName>
</protein>
<name>A0A0M2V013_9GAMM</name>
<dbReference type="Pfam" id="PF14559">
    <property type="entry name" value="TPR_19"/>
    <property type="match status" value="1"/>
</dbReference>